<accession>A0ABU3KLR9</accession>
<evidence type="ECO:0000313" key="1">
    <source>
        <dbReference type="EMBL" id="MDT7518543.1"/>
    </source>
</evidence>
<protein>
    <submittedName>
        <fullName evidence="1">DUF2946 domain-containing protein</fullName>
    </submittedName>
</protein>
<dbReference type="RefSeq" id="WP_313874298.1">
    <property type="nucleotide sequence ID" value="NZ_JAVBIK010000001.1"/>
</dbReference>
<proteinExistence type="predicted"/>
<evidence type="ECO:0000313" key="2">
    <source>
        <dbReference type="Proteomes" id="UP001321700"/>
    </source>
</evidence>
<organism evidence="1 2">
    <name type="scientific">Rhodoferax potami</name>
    <dbReference type="NCBI Taxonomy" id="3068338"/>
    <lineage>
        <taxon>Bacteria</taxon>
        <taxon>Pseudomonadati</taxon>
        <taxon>Pseudomonadota</taxon>
        <taxon>Betaproteobacteria</taxon>
        <taxon>Burkholderiales</taxon>
        <taxon>Comamonadaceae</taxon>
        <taxon>Rhodoferax</taxon>
    </lineage>
</organism>
<keyword evidence="2" id="KW-1185">Reference proteome</keyword>
<dbReference type="Proteomes" id="UP001321700">
    <property type="component" value="Unassembled WGS sequence"/>
</dbReference>
<reference evidence="1 2" key="1">
    <citation type="submission" date="2023-08" db="EMBL/GenBank/DDBJ databases">
        <title>Rhodoferax potami sp. nov. and Rhodoferax mekongensis sp. nov., isolated from the Mekong River in Thailand.</title>
        <authorList>
            <person name="Kitikhun S."/>
            <person name="Charoenyingcharoen P."/>
            <person name="Siriarchawattana P."/>
            <person name="Likhitrattanapisal S."/>
            <person name="Nilsakha T."/>
            <person name="Chanpet A."/>
            <person name="Rattanawaree P."/>
            <person name="Ingsriswang S."/>
        </authorList>
    </citation>
    <scope>NUCLEOTIDE SEQUENCE [LARGE SCALE GENOMIC DNA]</scope>
    <source>
        <strain evidence="1 2">TBRC 17660</strain>
    </source>
</reference>
<sequence length="120" mass="12431">MSSLQSLRQARSVIRWMLVWFALSIGVAVAAPVVNPQALTLVCTTAGVVKLVSGSDDTGTQPMVHALDCVLCLSAGAPPSVFPEVVSPETPPAVRPMAAFRHFTPQDADPASARGPPAVA</sequence>
<comment type="caution">
    <text evidence="1">The sequence shown here is derived from an EMBL/GenBank/DDBJ whole genome shotgun (WGS) entry which is preliminary data.</text>
</comment>
<dbReference type="EMBL" id="JAVBIK010000001">
    <property type="protein sequence ID" value="MDT7518543.1"/>
    <property type="molecule type" value="Genomic_DNA"/>
</dbReference>
<gene>
    <name evidence="1" type="ORF">RAE19_07470</name>
</gene>
<name>A0ABU3KLR9_9BURK</name>